<protein>
    <submittedName>
        <fullName evidence="1">Uncharacterized protein</fullName>
    </submittedName>
</protein>
<accession>A0ABT2HWA1</accession>
<reference evidence="1 2" key="1">
    <citation type="submission" date="2022-04" db="EMBL/GenBank/DDBJ databases">
        <title>Human microbiome associated bacterial genomes.</title>
        <authorList>
            <person name="Sandstrom S."/>
            <person name="Salamzade R."/>
            <person name="Kalan L.R."/>
        </authorList>
    </citation>
    <scope>NUCLEOTIDE SEQUENCE [LARGE SCALE GENOMIC DNA]</scope>
    <source>
        <strain evidence="2">p3-SID1799</strain>
    </source>
</reference>
<evidence type="ECO:0000313" key="1">
    <source>
        <dbReference type="EMBL" id="MCT2042593.1"/>
    </source>
</evidence>
<dbReference type="EMBL" id="JALXSQ010000012">
    <property type="protein sequence ID" value="MCT2042593.1"/>
    <property type="molecule type" value="Genomic_DNA"/>
</dbReference>
<name>A0ABT2HWA1_9MICO</name>
<proteinExistence type="predicted"/>
<keyword evidence="2" id="KW-1185">Reference proteome</keyword>
<dbReference type="Proteomes" id="UP001525379">
    <property type="component" value="Unassembled WGS sequence"/>
</dbReference>
<dbReference type="RefSeq" id="WP_260104058.1">
    <property type="nucleotide sequence ID" value="NZ_JALXSQ010000012.1"/>
</dbReference>
<sequence>MHRAVANPQRLIVDSESLRVTVRRACSWEPVCDIPRRDIPAIRYLISSQAQAPLLGRLHIMFQAAQPRQAQWPPDEPATIAPISLVHIPAARWRPMRNVAEFITEVHVEVIARHRPPAPFTIQFAHLDGELRFLGPRTQAELFCYLERLTLGEECVFPQRTITR</sequence>
<organism evidence="1 2">
    <name type="scientific">Pseudoclavibacter albus</name>
    <dbReference type="NCBI Taxonomy" id="272241"/>
    <lineage>
        <taxon>Bacteria</taxon>
        <taxon>Bacillati</taxon>
        <taxon>Actinomycetota</taxon>
        <taxon>Actinomycetes</taxon>
        <taxon>Micrococcales</taxon>
        <taxon>Microbacteriaceae</taxon>
        <taxon>Pseudoclavibacter</taxon>
    </lineage>
</organism>
<evidence type="ECO:0000313" key="2">
    <source>
        <dbReference type="Proteomes" id="UP001525379"/>
    </source>
</evidence>
<gene>
    <name evidence="1" type="ORF">M3D15_04490</name>
</gene>
<comment type="caution">
    <text evidence="1">The sequence shown here is derived from an EMBL/GenBank/DDBJ whole genome shotgun (WGS) entry which is preliminary data.</text>
</comment>